<dbReference type="PATRIC" id="fig|927665.4.peg.1589"/>
<reference evidence="1 2" key="1">
    <citation type="submission" date="2013-04" db="EMBL/GenBank/DDBJ databases">
        <title>The Genome Sequence of Parabacteroides goldsteinii DSM 19448.</title>
        <authorList>
            <consortium name="The Broad Institute Genomics Platform"/>
            <person name="Earl A."/>
            <person name="Ward D."/>
            <person name="Feldgarden M."/>
            <person name="Gevers D."/>
            <person name="Martens E."/>
            <person name="Sakamoto M."/>
            <person name="Benno Y."/>
            <person name="Song Y."/>
            <person name="Liu C."/>
            <person name="Lee J."/>
            <person name="Bolanos M."/>
            <person name="Vaisanen M.L."/>
            <person name="Finegold S.M."/>
            <person name="Walker B."/>
            <person name="Young S."/>
            <person name="Zeng Q."/>
            <person name="Gargeya S."/>
            <person name="Fitzgerald M."/>
            <person name="Haas B."/>
            <person name="Abouelleil A."/>
            <person name="Allen A.W."/>
            <person name="Alvarado L."/>
            <person name="Arachchi H.M."/>
            <person name="Berlin A.M."/>
            <person name="Chapman S.B."/>
            <person name="Gainer-Dewar J."/>
            <person name="Goldberg J."/>
            <person name="Griggs A."/>
            <person name="Gujja S."/>
            <person name="Hansen M."/>
            <person name="Howarth C."/>
            <person name="Imamovic A."/>
            <person name="Ireland A."/>
            <person name="Larimer J."/>
            <person name="McCowan C."/>
            <person name="Murphy C."/>
            <person name="Pearson M."/>
            <person name="Poon T.W."/>
            <person name="Priest M."/>
            <person name="Roberts A."/>
            <person name="Saif S."/>
            <person name="Shea T."/>
            <person name="Sisk P."/>
            <person name="Sykes S."/>
            <person name="Wortman J."/>
            <person name="Nusbaum C."/>
            <person name="Birren B."/>
        </authorList>
    </citation>
    <scope>NUCLEOTIDE SEQUENCE [LARGE SCALE GENOMIC DNA]</scope>
    <source>
        <strain evidence="1 2">DSM 19448</strain>
    </source>
</reference>
<evidence type="ECO:0008006" key="3">
    <source>
        <dbReference type="Google" id="ProtNLM"/>
    </source>
</evidence>
<name>A0A0F5JGL1_9BACT</name>
<dbReference type="STRING" id="927665.HMPREF1535_01556"/>
<comment type="caution">
    <text evidence="1">The sequence shown here is derived from an EMBL/GenBank/DDBJ whole genome shotgun (WGS) entry which is preliminary data.</text>
</comment>
<protein>
    <recommendedName>
        <fullName evidence="3">WbqC-like protein</fullName>
    </recommendedName>
</protein>
<dbReference type="Proteomes" id="UP000033047">
    <property type="component" value="Unassembled WGS sequence"/>
</dbReference>
<evidence type="ECO:0000313" key="1">
    <source>
        <dbReference type="EMBL" id="KKB56904.1"/>
    </source>
</evidence>
<dbReference type="AlphaFoldDB" id="A0A0F5JGL1"/>
<sequence length="208" mass="24544">MQPVYISSAYLGPVQQYCKLYQFEEVRIETAENYLKQTYRNRCTIAAANGPLSLSVPIVKPDTLKCPTKDIRISDHGNWRHLHWNALVSAYNMSPFFEYYEEDFAPFYEKKYEFLFDFNEELRMLVCRLLDLQPNVVYTEAYMPEVPNDFREIIRPKHEGEDSAFLPQPYYQVFRDKFGFLPNLSIVDLLFNMGPEGILVLRDSIAHR</sequence>
<dbReference type="HOGENOM" id="CLU_079350_1_0_10"/>
<dbReference type="InterPro" id="IPR014985">
    <property type="entry name" value="WbqC"/>
</dbReference>
<accession>A0A0F5JGL1</accession>
<dbReference type="RefSeq" id="WP_009860642.1">
    <property type="nucleotide sequence ID" value="NZ_KQ033912.1"/>
</dbReference>
<dbReference type="EMBL" id="AQHV01000010">
    <property type="protein sequence ID" value="KKB56904.1"/>
    <property type="molecule type" value="Genomic_DNA"/>
</dbReference>
<gene>
    <name evidence="1" type="ORF">HMPREF1535_01556</name>
</gene>
<evidence type="ECO:0000313" key="2">
    <source>
        <dbReference type="Proteomes" id="UP000033047"/>
    </source>
</evidence>
<proteinExistence type="predicted"/>
<organism evidence="1 2">
    <name type="scientific">Parabacteroides goldsteinii DSM 19448 = WAL 12034</name>
    <dbReference type="NCBI Taxonomy" id="927665"/>
    <lineage>
        <taxon>Bacteria</taxon>
        <taxon>Pseudomonadati</taxon>
        <taxon>Bacteroidota</taxon>
        <taxon>Bacteroidia</taxon>
        <taxon>Bacteroidales</taxon>
        <taxon>Tannerellaceae</taxon>
        <taxon>Parabacteroides</taxon>
    </lineage>
</organism>
<dbReference type="Pfam" id="PF08889">
    <property type="entry name" value="WbqC"/>
    <property type="match status" value="1"/>
</dbReference>